<dbReference type="EMBL" id="JAGPXF010000006">
    <property type="protein sequence ID" value="KAH7238239.1"/>
    <property type="molecule type" value="Genomic_DNA"/>
</dbReference>
<feature type="compositionally biased region" description="Gly residues" evidence="9">
    <location>
        <begin position="649"/>
        <end position="658"/>
    </location>
</feature>
<evidence type="ECO:0000256" key="6">
    <source>
        <dbReference type="ARBA" id="ARBA00022786"/>
    </source>
</evidence>
<dbReference type="Gene3D" id="3.40.50.1820">
    <property type="entry name" value="alpha/beta hydrolase"/>
    <property type="match status" value="1"/>
</dbReference>
<feature type="compositionally biased region" description="Basic and acidic residues" evidence="9">
    <location>
        <begin position="1893"/>
        <end position="1912"/>
    </location>
</feature>
<evidence type="ECO:0000256" key="3">
    <source>
        <dbReference type="ARBA" id="ARBA00022723"/>
    </source>
</evidence>
<feature type="region of interest" description="Disordered" evidence="9">
    <location>
        <begin position="1578"/>
        <end position="1646"/>
    </location>
</feature>
<feature type="compositionally biased region" description="Basic and acidic residues" evidence="9">
    <location>
        <begin position="548"/>
        <end position="557"/>
    </location>
</feature>
<dbReference type="Pfam" id="PF05057">
    <property type="entry name" value="DUF676"/>
    <property type="match status" value="2"/>
</dbReference>
<dbReference type="InterPro" id="IPR044066">
    <property type="entry name" value="TRIAD_supradom"/>
</dbReference>
<feature type="region of interest" description="Disordered" evidence="9">
    <location>
        <begin position="1702"/>
        <end position="1757"/>
    </location>
</feature>
<gene>
    <name evidence="11" type="ORF">BKA59DRAFT_402799</name>
</gene>
<dbReference type="OrthoDB" id="5368485at2759"/>
<dbReference type="GO" id="GO:0008270">
    <property type="term" value="F:zinc ion binding"/>
    <property type="evidence" value="ECO:0007669"/>
    <property type="project" value="UniProtKB-KW"/>
</dbReference>
<evidence type="ECO:0000256" key="5">
    <source>
        <dbReference type="ARBA" id="ARBA00022771"/>
    </source>
</evidence>
<feature type="compositionally biased region" description="Basic and acidic residues" evidence="9">
    <location>
        <begin position="1101"/>
        <end position="1122"/>
    </location>
</feature>
<reference evidence="11" key="1">
    <citation type="journal article" date="2021" name="Nat. Commun.">
        <title>Genetic determinants of endophytism in the Arabidopsis root mycobiome.</title>
        <authorList>
            <person name="Mesny F."/>
            <person name="Miyauchi S."/>
            <person name="Thiergart T."/>
            <person name="Pickel B."/>
            <person name="Atanasova L."/>
            <person name="Karlsson M."/>
            <person name="Huettel B."/>
            <person name="Barry K.W."/>
            <person name="Haridas S."/>
            <person name="Chen C."/>
            <person name="Bauer D."/>
            <person name="Andreopoulos W."/>
            <person name="Pangilinan J."/>
            <person name="LaButti K."/>
            <person name="Riley R."/>
            <person name="Lipzen A."/>
            <person name="Clum A."/>
            <person name="Drula E."/>
            <person name="Henrissat B."/>
            <person name="Kohler A."/>
            <person name="Grigoriev I.V."/>
            <person name="Martin F.M."/>
            <person name="Hacquard S."/>
        </authorList>
    </citation>
    <scope>NUCLEOTIDE SEQUENCE</scope>
    <source>
        <strain evidence="11">MPI-SDFR-AT-0068</strain>
    </source>
</reference>
<feature type="compositionally biased region" description="Basic and acidic residues" evidence="9">
    <location>
        <begin position="1182"/>
        <end position="1193"/>
    </location>
</feature>
<feature type="compositionally biased region" description="Basic and acidic residues" evidence="9">
    <location>
        <begin position="1861"/>
        <end position="1885"/>
    </location>
</feature>
<keyword evidence="8" id="KW-0442">Lipid degradation</keyword>
<dbReference type="Proteomes" id="UP000813427">
    <property type="component" value="Unassembled WGS sequence"/>
</dbReference>
<feature type="compositionally biased region" description="Pro residues" evidence="9">
    <location>
        <begin position="681"/>
        <end position="693"/>
    </location>
</feature>
<feature type="region of interest" description="Disordered" evidence="9">
    <location>
        <begin position="548"/>
        <end position="573"/>
    </location>
</feature>
<feature type="region of interest" description="Disordered" evidence="9">
    <location>
        <begin position="1182"/>
        <end position="1225"/>
    </location>
</feature>
<keyword evidence="8" id="KW-0443">Lipid metabolism</keyword>
<comment type="similarity">
    <text evidence="1">Belongs to the putative lipase ROG1 family.</text>
</comment>
<feature type="region of interest" description="Disordered" evidence="9">
    <location>
        <begin position="1094"/>
        <end position="1146"/>
    </location>
</feature>
<feature type="region of interest" description="Disordered" evidence="9">
    <location>
        <begin position="1821"/>
        <end position="1972"/>
    </location>
</feature>
<dbReference type="InterPro" id="IPR029058">
    <property type="entry name" value="AB_hydrolase_fold"/>
</dbReference>
<evidence type="ECO:0000256" key="4">
    <source>
        <dbReference type="ARBA" id="ARBA00022737"/>
    </source>
</evidence>
<feature type="compositionally biased region" description="Acidic residues" evidence="9">
    <location>
        <begin position="149"/>
        <end position="165"/>
    </location>
</feature>
<evidence type="ECO:0000256" key="2">
    <source>
        <dbReference type="ARBA" id="ARBA00022679"/>
    </source>
</evidence>
<protein>
    <recommendedName>
        <fullName evidence="10">RING-type domain-containing protein</fullName>
    </recommendedName>
</protein>
<dbReference type="InterPro" id="IPR044294">
    <property type="entry name" value="Lipase-like"/>
</dbReference>
<evidence type="ECO:0000259" key="10">
    <source>
        <dbReference type="PROSITE" id="PS51873"/>
    </source>
</evidence>
<evidence type="ECO:0000313" key="11">
    <source>
        <dbReference type="EMBL" id="KAH7238239.1"/>
    </source>
</evidence>
<feature type="region of interest" description="Disordered" evidence="9">
    <location>
        <begin position="849"/>
        <end position="869"/>
    </location>
</feature>
<evidence type="ECO:0000256" key="1">
    <source>
        <dbReference type="ARBA" id="ARBA00007920"/>
    </source>
</evidence>
<comment type="caution">
    <text evidence="11">The sequence shown here is derived from an EMBL/GenBank/DDBJ whole genome shotgun (WGS) entry which is preliminary data.</text>
</comment>
<feature type="region of interest" description="Disordered" evidence="9">
    <location>
        <begin position="48"/>
        <end position="85"/>
    </location>
</feature>
<feature type="domain" description="RING-type" evidence="10">
    <location>
        <begin position="329"/>
        <end position="529"/>
    </location>
</feature>
<evidence type="ECO:0000256" key="7">
    <source>
        <dbReference type="ARBA" id="ARBA00022833"/>
    </source>
</evidence>
<dbReference type="PROSITE" id="PS00518">
    <property type="entry name" value="ZF_RING_1"/>
    <property type="match status" value="1"/>
</dbReference>
<dbReference type="PANTHER" id="PTHR12482">
    <property type="entry name" value="LIPASE ROG1-RELATED-RELATED"/>
    <property type="match status" value="1"/>
</dbReference>
<dbReference type="CDD" id="cd20335">
    <property type="entry name" value="BRcat_RBR"/>
    <property type="match status" value="1"/>
</dbReference>
<name>A0A8K0RRZ7_9HYPO</name>
<feature type="compositionally biased region" description="Basic residues" evidence="9">
    <location>
        <begin position="558"/>
        <end position="568"/>
    </location>
</feature>
<dbReference type="Pfam" id="PF01485">
    <property type="entry name" value="IBR"/>
    <property type="match status" value="1"/>
</dbReference>
<feature type="compositionally biased region" description="Basic and acidic residues" evidence="9">
    <location>
        <begin position="1748"/>
        <end position="1757"/>
    </location>
</feature>
<evidence type="ECO:0000313" key="12">
    <source>
        <dbReference type="Proteomes" id="UP000813427"/>
    </source>
</evidence>
<feature type="region of interest" description="Disordered" evidence="9">
    <location>
        <begin position="1496"/>
        <end position="1548"/>
    </location>
</feature>
<feature type="region of interest" description="Disordered" evidence="9">
    <location>
        <begin position="103"/>
        <end position="269"/>
    </location>
</feature>
<feature type="region of interest" description="Disordered" evidence="9">
    <location>
        <begin position="673"/>
        <end position="748"/>
    </location>
</feature>
<feature type="compositionally biased region" description="Basic and acidic residues" evidence="9">
    <location>
        <begin position="235"/>
        <end position="249"/>
    </location>
</feature>
<proteinExistence type="inferred from homology"/>
<keyword evidence="2" id="KW-0808">Transferase</keyword>
<accession>A0A8K0RRZ7</accession>
<feature type="compositionally biased region" description="Polar residues" evidence="9">
    <location>
        <begin position="1618"/>
        <end position="1632"/>
    </location>
</feature>
<feature type="region of interest" description="Disordered" evidence="9">
    <location>
        <begin position="598"/>
        <end position="660"/>
    </location>
</feature>
<dbReference type="PROSITE" id="PS51873">
    <property type="entry name" value="TRIAD"/>
    <property type="match status" value="1"/>
</dbReference>
<dbReference type="GO" id="GO:0047372">
    <property type="term" value="F:monoacylglycerol lipase activity"/>
    <property type="evidence" value="ECO:0007669"/>
    <property type="project" value="TreeGrafter"/>
</dbReference>
<dbReference type="InterPro" id="IPR013083">
    <property type="entry name" value="Znf_RING/FYVE/PHD"/>
</dbReference>
<keyword evidence="4" id="KW-0677">Repeat</keyword>
<feature type="region of interest" description="Disordered" evidence="9">
    <location>
        <begin position="1047"/>
        <end position="1076"/>
    </location>
</feature>
<keyword evidence="6" id="KW-0833">Ubl conjugation pathway</keyword>
<feature type="compositionally biased region" description="Low complexity" evidence="9">
    <location>
        <begin position="1716"/>
        <end position="1727"/>
    </location>
</feature>
<feature type="compositionally biased region" description="Basic and acidic residues" evidence="9">
    <location>
        <begin position="1822"/>
        <end position="1836"/>
    </location>
</feature>
<dbReference type="InterPro" id="IPR017907">
    <property type="entry name" value="Znf_RING_CS"/>
</dbReference>
<dbReference type="SUPFAM" id="SSF53474">
    <property type="entry name" value="alpha/beta-Hydrolases"/>
    <property type="match status" value="1"/>
</dbReference>
<feature type="region of interest" description="Disordered" evidence="9">
    <location>
        <begin position="298"/>
        <end position="324"/>
    </location>
</feature>
<feature type="compositionally biased region" description="Polar residues" evidence="9">
    <location>
        <begin position="1497"/>
        <end position="1510"/>
    </location>
</feature>
<keyword evidence="12" id="KW-1185">Reference proteome</keyword>
<dbReference type="InterPro" id="IPR002867">
    <property type="entry name" value="IBR_dom"/>
</dbReference>
<feature type="compositionally biased region" description="Basic and acidic residues" evidence="9">
    <location>
        <begin position="1204"/>
        <end position="1217"/>
    </location>
</feature>
<evidence type="ECO:0000256" key="9">
    <source>
        <dbReference type="SAM" id="MobiDB-lite"/>
    </source>
</evidence>
<dbReference type="Gene3D" id="3.30.40.10">
    <property type="entry name" value="Zinc/RING finger domain, C3HC4 (zinc finger)"/>
    <property type="match status" value="1"/>
</dbReference>
<feature type="compositionally biased region" description="Basic and acidic residues" evidence="9">
    <location>
        <begin position="1729"/>
        <end position="1741"/>
    </location>
</feature>
<organism evidence="11 12">
    <name type="scientific">Fusarium tricinctum</name>
    <dbReference type="NCBI Taxonomy" id="61284"/>
    <lineage>
        <taxon>Eukaryota</taxon>
        <taxon>Fungi</taxon>
        <taxon>Dikarya</taxon>
        <taxon>Ascomycota</taxon>
        <taxon>Pezizomycotina</taxon>
        <taxon>Sordariomycetes</taxon>
        <taxon>Hypocreomycetidae</taxon>
        <taxon>Hypocreales</taxon>
        <taxon>Nectriaceae</taxon>
        <taxon>Fusarium</taxon>
        <taxon>Fusarium tricinctum species complex</taxon>
    </lineage>
</organism>
<dbReference type="InterPro" id="IPR007751">
    <property type="entry name" value="DUF676_lipase-like"/>
</dbReference>
<keyword evidence="7" id="KW-0862">Zinc</keyword>
<evidence type="ECO:0000256" key="8">
    <source>
        <dbReference type="ARBA" id="ARBA00022963"/>
    </source>
</evidence>
<dbReference type="Gene3D" id="1.20.120.1750">
    <property type="match status" value="1"/>
</dbReference>
<feature type="compositionally biased region" description="Basic residues" evidence="9">
    <location>
        <begin position="183"/>
        <end position="192"/>
    </location>
</feature>
<dbReference type="GO" id="GO:0016740">
    <property type="term" value="F:transferase activity"/>
    <property type="evidence" value="ECO:0007669"/>
    <property type="project" value="UniProtKB-KW"/>
</dbReference>
<dbReference type="GO" id="GO:0016042">
    <property type="term" value="P:lipid catabolic process"/>
    <property type="evidence" value="ECO:0007669"/>
    <property type="project" value="UniProtKB-KW"/>
</dbReference>
<sequence length="1972" mass="219668">MRLGYDRDVADGEARLPLVRRRPLRPESHDWYGPSDVDAVPYYPMPHRTRVDELQRPNGRTPRGYSRSMSLDAYPPTMTMPMPPAHLMRASTDVYKKRPQFSVYEADEDEDNDRWSPMKPRGRLPEPARPRQRVRKPRDPTPESTPSTESEEESDSDSDSDEDSDDNNHIEVVVEEPEEDNHKRHHRRHHRRPSPDDYLSSPDEKRTPRRRNRMPSPSTSDEREIRYRQASSERGSPDRRPSLRREITDTPRYSLPTRFNSVLGASRPPVASRRTAKVVESRELVREGRPRRLATVETVEVSRESSRRPPSIASGFASSRNTTPERPRIIRDCKGCLDEVPASKCPKLECGHRMCHSCLKRRFKQSVTDPEHMPPTCCSDDHIELEHVEKLLDPTFKKIWNKKFVEHSLRSRLYCPSRRCGEWIRPADIYIERETGRKAARCDRCNTKVCVTCNGRWHFASKCPRDEETAVFLEYARREGQKRCYRCGASAQLREGDNHAFRCGAEFCVACGEKPRKCECPWFDIDATESDHHEQTVTHRGEITVFREDSTEEESRVARRRRGSKQSRQHIYDEEAIIRQQDDRDDELVRRPRYYGKDNEYDIVGGAPEVPRSGDPSGHYAGDSPRRLGRRVVGGTPPSPSRAEFERGPPGGRGGYYGGRMDRRVLEPHAEDPYAEMEPPGMRPPPMGMPPPVLEEGYRGGLGPLIVERDPNSYDEDDSYYSHSSRSRKGTRRSDTLSSSELAGLGVHSSGMGRVESWRRFIEPGDPEGELAAAVSSGARLGRPGRSLPSLYMHSLITCVVAVSRTLFLFRVSCLVLSVRSRSPLLPNSAPSLLSDISTTPTTAFNQARANSPTLVRRAHGDSLSQRSPAPLPRCAEMLLLHQVGSLKTGEVIRYTITYTPSQDRILPSPEKLYLRVRNTSAIALRAAFVHGPYTLCAAAYPAAFDPNEKFEYPERYGVPEFEPMVKAGGSWECELVVPVTIRQSAGLGSHGGFGKGPSHDHESASWIVEVSSQILFSTSAAVGFEVVLARDKKSLNLSSSSAMVGGQAQVAQPGKVSDHQQGIGAKDGHHPAQPRGVFSRAVQVKVEDTATLWNTPRLPGWDDRDEERAEGRQGPDQHVESVAKTGEPGAEDDTAKSEKPSQKRKKVHLVVLTHGLHSNLGADMLFLKESIDAAVKQAKIDAKARRTRERAARKQSGNGMVETDSHDTKDIDKVDGEDGEEDDDEEVIVRGYSGNSTKTERGIKYLGKRLARYVLSMTYPDQPFLPTGKGMGDALTHSFDKNDPQQQAVHKHSTIHLGKDGAHLQKAERAYKITSISFIAHSLGGLVQTYAIAYIQKHSPQFFDLIKPINFVALATPFLGLSNENPLYVKFALDSGLVGRTGKDLGLTWRAPTIARSGWGAIVGNLGETAHKKVYGETQPESKPLLRILPTGPAHIALKKFRNRTVYSNVVNDGIVPLRTSCLLFLDWQGLGRVEKARRDAGLVETVVGFGWAELTGSSQGNSSRQKQLMSGERSAGQSGTSSPRETHENMREVPQPSSTVIVDDDRASLRSVATPYGDDIPSDSADSTNSGPLAGFFNFFKSNEPPKPPNVSQKQKRIYSKSQTRKLDELGDASVDSGSELASAQQSKVTTGHEGEDEMSAPPRTTIFESAGDLLNPKMPDVEYLIDPSKRPRTIFHDRVYHPADIPGPPLKRRQSLLVRRKTGQRQNSIGQASTSSTGSSPYPGVNHEDSALSSKDYDDTSNTNPDKDIHEVIDTSSMRVEEKIARAYHKDLSWRKVLVKVEPDAHNNVFVRRMFANAYGWPVVKHLVDAHFSDSAASRLRDEDEHNRERARNVNEPPDEDGAELKKSRDNLAGMTRTDSESREALDKVSDLPKASESKRGSDASTPQRPKAERADSVTWSDRDWHDSDCESDLDFGDLPGPTTPSALHQQDKGKEAQGPSDGWNWAEKIVGKGAASRSKSPVHDGGGS</sequence>
<dbReference type="PANTHER" id="PTHR12482:SF62">
    <property type="entry name" value="LIPASE ROG1-RELATED"/>
    <property type="match status" value="1"/>
</dbReference>
<keyword evidence="3" id="KW-0479">Metal-binding</keyword>
<keyword evidence="5" id="KW-0863">Zinc-finger</keyword>